<dbReference type="EMBL" id="RRYP01001051">
    <property type="protein sequence ID" value="TNV86479.1"/>
    <property type="molecule type" value="Genomic_DNA"/>
</dbReference>
<comment type="subcellular location">
    <subcellularLocation>
        <location evidence="1">Nucleus</location>
    </subcellularLocation>
</comment>
<keyword evidence="2" id="KW-0539">Nucleus</keyword>
<comment type="caution">
    <text evidence="5">The sequence shown here is derived from an EMBL/GenBank/DDBJ whole genome shotgun (WGS) entry which is preliminary data.</text>
</comment>
<evidence type="ECO:0000256" key="2">
    <source>
        <dbReference type="ARBA" id="ARBA00023242"/>
    </source>
</evidence>
<dbReference type="AlphaFoldDB" id="A0A8J8T8S4"/>
<gene>
    <name evidence="5" type="ORF">FGO68_gene9647</name>
</gene>
<evidence type="ECO:0000259" key="4">
    <source>
        <dbReference type="Pfam" id="PF25972"/>
    </source>
</evidence>
<organism evidence="5 6">
    <name type="scientific">Halteria grandinella</name>
    <dbReference type="NCBI Taxonomy" id="5974"/>
    <lineage>
        <taxon>Eukaryota</taxon>
        <taxon>Sar</taxon>
        <taxon>Alveolata</taxon>
        <taxon>Ciliophora</taxon>
        <taxon>Intramacronucleata</taxon>
        <taxon>Spirotrichea</taxon>
        <taxon>Stichotrichia</taxon>
        <taxon>Sporadotrichida</taxon>
        <taxon>Halteriidae</taxon>
        <taxon>Halteria</taxon>
    </lineage>
</organism>
<dbReference type="InterPro" id="IPR058935">
    <property type="entry name" value="At4g15545-like_C"/>
</dbReference>
<keyword evidence="6" id="KW-1185">Reference proteome</keyword>
<evidence type="ECO:0000256" key="1">
    <source>
        <dbReference type="ARBA" id="ARBA00004123"/>
    </source>
</evidence>
<dbReference type="Proteomes" id="UP000785679">
    <property type="component" value="Unassembled WGS sequence"/>
</dbReference>
<dbReference type="GO" id="GO:0006355">
    <property type="term" value="P:regulation of DNA-templated transcription"/>
    <property type="evidence" value="ECO:0007669"/>
    <property type="project" value="InterPro"/>
</dbReference>
<dbReference type="Gene3D" id="1.20.1160.11">
    <property type="entry name" value="Paired amphipathic helix"/>
    <property type="match status" value="1"/>
</dbReference>
<evidence type="ECO:0000313" key="5">
    <source>
        <dbReference type="EMBL" id="TNV86479.1"/>
    </source>
</evidence>
<feature type="region of interest" description="Disordered" evidence="3">
    <location>
        <begin position="165"/>
        <end position="189"/>
    </location>
</feature>
<evidence type="ECO:0000313" key="6">
    <source>
        <dbReference type="Proteomes" id="UP000785679"/>
    </source>
</evidence>
<feature type="compositionally biased region" description="Polar residues" evidence="3">
    <location>
        <begin position="173"/>
        <end position="189"/>
    </location>
</feature>
<accession>A0A8J8T8S4</accession>
<feature type="domain" description="At4g15545-like C-terminal" evidence="4">
    <location>
        <begin position="98"/>
        <end position="162"/>
    </location>
</feature>
<dbReference type="InterPro" id="IPR036600">
    <property type="entry name" value="PAH_sf"/>
</dbReference>
<dbReference type="InterPro" id="IPR058936">
    <property type="entry name" value="At4g15545-like"/>
</dbReference>
<dbReference type="GO" id="GO:0005634">
    <property type="term" value="C:nucleus"/>
    <property type="evidence" value="ECO:0007669"/>
    <property type="project" value="UniProtKB-SubCell"/>
</dbReference>
<dbReference type="OrthoDB" id="5599468at2759"/>
<evidence type="ECO:0000256" key="3">
    <source>
        <dbReference type="SAM" id="MobiDB-lite"/>
    </source>
</evidence>
<reference evidence="5" key="1">
    <citation type="submission" date="2019-06" db="EMBL/GenBank/DDBJ databases">
        <authorList>
            <person name="Zheng W."/>
        </authorList>
    </citation>
    <scope>NUCLEOTIDE SEQUENCE</scope>
    <source>
        <strain evidence="5">QDHG01</strain>
    </source>
</reference>
<name>A0A8J8T8S4_HALGN</name>
<dbReference type="PANTHER" id="PTHR47383">
    <property type="entry name" value="OS03G0659800 PROTEIN"/>
    <property type="match status" value="1"/>
</dbReference>
<protein>
    <recommendedName>
        <fullName evidence="4">At4g15545-like C-terminal domain-containing protein</fullName>
    </recommendedName>
</protein>
<sequence>MPSQSLTNQTLTLGGMVDSHQTFAMGAPNAVQTSNMLGGTRSFQSLESSSLATGTKENVLEYPLLTSSNLGALNKASKRQPFELQHPSSTTNRIAPSSIDGKVFFKNVKARLSEESFNEFLMNIKRLNGKIQTKHQTLINVAKLFGKENDDLYQNFEIIITHTQTRGGGDYSQRPQSSEMHYQSVNHYY</sequence>
<proteinExistence type="predicted"/>
<dbReference type="Pfam" id="PF25972">
    <property type="entry name" value="At4g15545_C"/>
    <property type="match status" value="1"/>
</dbReference>
<dbReference type="PANTHER" id="PTHR47383:SF3">
    <property type="entry name" value="WAT1-RELATED PROTEIN"/>
    <property type="match status" value="1"/>
</dbReference>